<evidence type="ECO:0000256" key="4">
    <source>
        <dbReference type="ARBA" id="ARBA00022729"/>
    </source>
</evidence>
<dbReference type="RefSeq" id="WP_015415982.1">
    <property type="nucleotide sequence ID" value="NC_020409.1"/>
</dbReference>
<keyword evidence="5" id="KW-0472">Membrane</keyword>
<dbReference type="PATRIC" id="fig|879567.3.peg.2898"/>
<evidence type="ECO:0000256" key="2">
    <source>
        <dbReference type="ARBA" id="ARBA00008520"/>
    </source>
</evidence>
<reference evidence="6 7" key="1">
    <citation type="journal article" date="2013" name="PLoS ONE">
        <title>The first genomic and proteomic characterization of a deep-sea sulfate reducer: insights into the piezophilic lifestyle of Desulfovibrio piezophilus.</title>
        <authorList>
            <person name="Pradel N."/>
            <person name="Ji B."/>
            <person name="Gimenez G."/>
            <person name="Talla E."/>
            <person name="Lenoble P."/>
            <person name="Garel M."/>
            <person name="Tamburini C."/>
            <person name="Fourquet P."/>
            <person name="Lebrun R."/>
            <person name="Bertin P."/>
            <person name="Denis Y."/>
            <person name="Pophillat M."/>
            <person name="Barbe V."/>
            <person name="Ollivier B."/>
            <person name="Dolla A."/>
        </authorList>
    </citation>
    <scope>NUCLEOTIDE SEQUENCE [LARGE SCALE GENOMIC DNA]</scope>
    <source>
        <strain evidence="7">DSM 10523 / SB164P1</strain>
    </source>
</reference>
<dbReference type="PANTHER" id="PTHR43649:SF34">
    <property type="entry name" value="ABC TRANSPORTER PERIPLASMIC-BINDING PROTEIN YCJN-RELATED"/>
    <property type="match status" value="1"/>
</dbReference>
<protein>
    <submittedName>
        <fullName evidence="6">Transporter</fullName>
    </submittedName>
</protein>
<dbReference type="OrthoDB" id="9804061at2"/>
<comment type="subcellular location">
    <subcellularLocation>
        <location evidence="1">Periplasm</location>
    </subcellularLocation>
</comment>
<dbReference type="InterPro" id="IPR050490">
    <property type="entry name" value="Bact_solute-bd_prot1"/>
</dbReference>
<feature type="transmembrane region" description="Helical" evidence="5">
    <location>
        <begin position="20"/>
        <end position="46"/>
    </location>
</feature>
<dbReference type="PANTHER" id="PTHR43649">
    <property type="entry name" value="ARABINOSE-BINDING PROTEIN-RELATED"/>
    <property type="match status" value="1"/>
</dbReference>
<name>M1WMS8_PSEP2</name>
<dbReference type="SUPFAM" id="SSF53850">
    <property type="entry name" value="Periplasmic binding protein-like II"/>
    <property type="match status" value="1"/>
</dbReference>
<dbReference type="eggNOG" id="COG1653">
    <property type="taxonomic scope" value="Bacteria"/>
</dbReference>
<sequence>MVSRSFLINKGWHIAWLRPFFVGIVLTMTLSMVFPSIGAATNLVFWTTEVSPERKVVVDYLTNVFTLFHPDISIEVRGEDENTIAQALARALKTGRGPDIISCASDLVVSFDTMGWIDEALSKTLLEELGKDRFYSGALAKITKKNGIYCGIPFNGWVQGIWYRKDWFEDFRLEPPDTWSRILEAAKTLHAPEKGRYGILVGTREDAYAEQVFTHLALSAGVREFSSEGTVLFNSPATVETVKLYAELARYTPSGPQSWRARDFYLQGKLGMIFYSTFIMDDLAVPSVAADSLTGDHFEELDGGEYDYRLFRNTGMVSTLTGTQPASYGVLHALGIMRHSDKDKDMALKEFIHFLFTEEAYVTWLHMVPGGMLPVLKEIADAPAFYRDAQGVFQRYSRRRVNEIVTGFETLQSFSFIDGVLQPQASDVSAHKVIPRMLGKVLDKGISPRQAVSEAAAEMRDIAGGEDDIL</sequence>
<organism evidence="6 7">
    <name type="scientific">Pseudodesulfovibrio piezophilus (strain DSM 21447 / JCM 15486 / C1TLV30)</name>
    <name type="common">Desulfovibrio piezophilus</name>
    <dbReference type="NCBI Taxonomy" id="1322246"/>
    <lineage>
        <taxon>Bacteria</taxon>
        <taxon>Pseudomonadati</taxon>
        <taxon>Thermodesulfobacteriota</taxon>
        <taxon>Desulfovibrionia</taxon>
        <taxon>Desulfovibrionales</taxon>
        <taxon>Desulfovibrionaceae</taxon>
    </lineage>
</organism>
<dbReference type="AlphaFoldDB" id="M1WMS8"/>
<dbReference type="KEGG" id="dpi:BN4_12707"/>
<dbReference type="GO" id="GO:0042597">
    <property type="term" value="C:periplasmic space"/>
    <property type="evidence" value="ECO:0007669"/>
    <property type="project" value="UniProtKB-SubCell"/>
</dbReference>
<keyword evidence="5" id="KW-1133">Transmembrane helix</keyword>
<gene>
    <name evidence="6" type="ordered locus">BN4_12707</name>
</gene>
<keyword evidence="3" id="KW-0813">Transport</keyword>
<keyword evidence="5" id="KW-0812">Transmembrane</keyword>
<dbReference type="STRING" id="1322246.BN4_12707"/>
<dbReference type="Gene3D" id="3.40.190.10">
    <property type="entry name" value="Periplasmic binding protein-like II"/>
    <property type="match status" value="1"/>
</dbReference>
<dbReference type="BioCyc" id="DPIE1322246:BN4_RS13590-MONOMER"/>
<dbReference type="Proteomes" id="UP000011724">
    <property type="component" value="Chromosome"/>
</dbReference>
<accession>M1WMS8</accession>
<keyword evidence="7" id="KW-1185">Reference proteome</keyword>
<reference evidence="7" key="2">
    <citation type="journal article" date="2013" name="Stand. Genomic Sci.">
        <title>Complete genome sequence of Desulfocapsa sulfexigens, a marine deltaproteobacterium specialized in disproportionating inorganic sulfur compounds.</title>
        <authorList>
            <person name="Finster K.W."/>
            <person name="Kjeldsen K.U."/>
            <person name="Kube M."/>
            <person name="Reinhardt R."/>
            <person name="Mussmann M."/>
            <person name="Amann R."/>
            <person name="Schreiber L."/>
        </authorList>
    </citation>
    <scope>NUCLEOTIDE SEQUENCE [LARGE SCALE GENOMIC DNA]</scope>
    <source>
        <strain evidence="7">DSM 10523 / SB164P1</strain>
    </source>
</reference>
<comment type="similarity">
    <text evidence="2">Belongs to the bacterial solute-binding protein 1 family.</text>
</comment>
<dbReference type="HOGENOM" id="CLU_031285_7_0_7"/>
<dbReference type="InterPro" id="IPR006059">
    <property type="entry name" value="SBP"/>
</dbReference>
<keyword evidence="4" id="KW-0732">Signal</keyword>
<evidence type="ECO:0000256" key="5">
    <source>
        <dbReference type="SAM" id="Phobius"/>
    </source>
</evidence>
<evidence type="ECO:0000313" key="7">
    <source>
        <dbReference type="Proteomes" id="UP000011724"/>
    </source>
</evidence>
<evidence type="ECO:0000313" key="6">
    <source>
        <dbReference type="EMBL" id="CCH49940.1"/>
    </source>
</evidence>
<dbReference type="Pfam" id="PF01547">
    <property type="entry name" value="SBP_bac_1"/>
    <property type="match status" value="1"/>
</dbReference>
<evidence type="ECO:0000256" key="1">
    <source>
        <dbReference type="ARBA" id="ARBA00004418"/>
    </source>
</evidence>
<dbReference type="EMBL" id="FO203427">
    <property type="protein sequence ID" value="CCH49940.1"/>
    <property type="molecule type" value="Genomic_DNA"/>
</dbReference>
<evidence type="ECO:0000256" key="3">
    <source>
        <dbReference type="ARBA" id="ARBA00022448"/>
    </source>
</evidence>
<proteinExistence type="inferred from homology"/>